<dbReference type="CDD" id="cd07012">
    <property type="entry name" value="PBP2_Bug_TTT"/>
    <property type="match status" value="1"/>
</dbReference>
<dbReference type="Gene3D" id="3.40.190.10">
    <property type="entry name" value="Periplasmic binding protein-like II"/>
    <property type="match status" value="1"/>
</dbReference>
<evidence type="ECO:0000313" key="3">
    <source>
        <dbReference type="EMBL" id="AUN93694.1"/>
    </source>
</evidence>
<dbReference type="PANTHER" id="PTHR42928">
    <property type="entry name" value="TRICARBOXYLATE-BINDING PROTEIN"/>
    <property type="match status" value="1"/>
</dbReference>
<name>A0A2I6S354_9RHOO</name>
<keyword evidence="4" id="KW-1185">Reference proteome</keyword>
<feature type="signal peptide" evidence="2">
    <location>
        <begin position="1"/>
        <end position="26"/>
    </location>
</feature>
<evidence type="ECO:0000256" key="1">
    <source>
        <dbReference type="ARBA" id="ARBA00006987"/>
    </source>
</evidence>
<keyword evidence="2" id="KW-0732">Signal</keyword>
<comment type="similarity">
    <text evidence="1">Belongs to the UPF0065 (bug) family.</text>
</comment>
<proteinExistence type="inferred from homology"/>
<dbReference type="InterPro" id="IPR042100">
    <property type="entry name" value="Bug_dom1"/>
</dbReference>
<evidence type="ECO:0000313" key="4">
    <source>
        <dbReference type="Proteomes" id="UP000242205"/>
    </source>
</evidence>
<gene>
    <name evidence="3" type="ORF">C0099_01340</name>
</gene>
<protein>
    <submittedName>
        <fullName evidence="3">Tripartite tricarboxylate transporter substrate binding protein</fullName>
    </submittedName>
</protein>
<feature type="chain" id="PRO_5014397244" evidence="2">
    <location>
        <begin position="27"/>
        <end position="322"/>
    </location>
</feature>
<dbReference type="PANTHER" id="PTHR42928:SF5">
    <property type="entry name" value="BLR1237 PROTEIN"/>
    <property type="match status" value="1"/>
</dbReference>
<dbReference type="PIRSF" id="PIRSF017082">
    <property type="entry name" value="YflP"/>
    <property type="match status" value="1"/>
</dbReference>
<dbReference type="SUPFAM" id="SSF53850">
    <property type="entry name" value="Periplasmic binding protein-like II"/>
    <property type="match status" value="1"/>
</dbReference>
<dbReference type="InterPro" id="IPR005064">
    <property type="entry name" value="BUG"/>
</dbReference>
<dbReference type="AlphaFoldDB" id="A0A2I6S354"/>
<reference evidence="3 4" key="1">
    <citation type="submission" date="2018-01" db="EMBL/GenBank/DDBJ databases">
        <authorList>
            <person name="Fu G.-Y."/>
        </authorList>
    </citation>
    <scope>NUCLEOTIDE SEQUENCE [LARGE SCALE GENOMIC DNA]</scope>
    <source>
        <strain evidence="3 4">SY39</strain>
    </source>
</reference>
<dbReference type="Pfam" id="PF03401">
    <property type="entry name" value="TctC"/>
    <property type="match status" value="1"/>
</dbReference>
<dbReference type="KEGG" id="atw:C0099_01340"/>
<dbReference type="EMBL" id="CP025682">
    <property type="protein sequence ID" value="AUN93694.1"/>
    <property type="molecule type" value="Genomic_DNA"/>
</dbReference>
<evidence type="ECO:0000256" key="2">
    <source>
        <dbReference type="SAM" id="SignalP"/>
    </source>
</evidence>
<organism evidence="3 4">
    <name type="scientific">Pseudazoarcus pumilus</name>
    <dbReference type="NCBI Taxonomy" id="2067960"/>
    <lineage>
        <taxon>Bacteria</taxon>
        <taxon>Pseudomonadati</taxon>
        <taxon>Pseudomonadota</taxon>
        <taxon>Betaproteobacteria</taxon>
        <taxon>Rhodocyclales</taxon>
        <taxon>Zoogloeaceae</taxon>
        <taxon>Pseudazoarcus</taxon>
    </lineage>
</organism>
<accession>A0A2I6S354</accession>
<dbReference type="RefSeq" id="WP_102245768.1">
    <property type="nucleotide sequence ID" value="NZ_CP025682.1"/>
</dbReference>
<dbReference type="PROSITE" id="PS51318">
    <property type="entry name" value="TAT"/>
    <property type="match status" value="1"/>
</dbReference>
<dbReference type="InterPro" id="IPR006311">
    <property type="entry name" value="TAT_signal"/>
</dbReference>
<dbReference type="Proteomes" id="UP000242205">
    <property type="component" value="Chromosome"/>
</dbReference>
<dbReference type="OrthoDB" id="5171643at2"/>
<sequence>MKLARRILLTTVAALGLTAGLASTSAAEYPEREVRWVIPWNAGGSNDIMARFLQPILAKEGLKVVIENVPGGTGAIGMGQVATAKPDGYTIGNGTSSTLSIIAQGKAPLKNEQFTHIIRVSVDPLMLLVPGNSPHKTLDEFMAHLKANDGKVTIGTPGTYNINHIFAEMTARGAGVAYRHVPYPGGSRVIAELMGGQIAAGVLKPSETMEQIKSGDLRPLGVFANERLEVLPDVPTFADRGIDVYPFGPVVQMAYIAAPANMDPKVRETLTAKYRAALESPEFKKFAADNGFLIDPLAGEALDKEVAAVAKAIAAVAEQTFK</sequence>
<dbReference type="Gene3D" id="3.40.190.150">
    <property type="entry name" value="Bordetella uptake gene, domain 1"/>
    <property type="match status" value="1"/>
</dbReference>